<reference evidence="4" key="1">
    <citation type="submission" date="2020-09" db="EMBL/GenBank/DDBJ databases">
        <title>Bacillus faecalis sp. nov., a moderately halophilic bacterium isolated from cow faeces.</title>
        <authorList>
            <person name="Jiang L."/>
            <person name="Lee J."/>
        </authorList>
    </citation>
    <scope>NUCLEOTIDE SEQUENCE</scope>
    <source>
        <strain evidence="4">AGMB 02131</strain>
    </source>
</reference>
<dbReference type="Gene3D" id="1.10.10.2840">
    <property type="entry name" value="PucR C-terminal helix-turn-helix domain"/>
    <property type="match status" value="1"/>
</dbReference>
<dbReference type="Pfam" id="PF13556">
    <property type="entry name" value="HTH_30"/>
    <property type="match status" value="1"/>
</dbReference>
<dbReference type="Pfam" id="PF17853">
    <property type="entry name" value="GGDEF_2"/>
    <property type="match status" value="1"/>
</dbReference>
<evidence type="ECO:0000259" key="3">
    <source>
        <dbReference type="Pfam" id="PF17853"/>
    </source>
</evidence>
<name>A0A927HA33_9BACI</name>
<dbReference type="InterPro" id="IPR041522">
    <property type="entry name" value="CdaR_GGDEF"/>
</dbReference>
<dbReference type="InterPro" id="IPR029016">
    <property type="entry name" value="GAF-like_dom_sf"/>
</dbReference>
<keyword evidence="5" id="KW-1185">Reference proteome</keyword>
<gene>
    <name evidence="4" type="ORF">IEO70_01905</name>
</gene>
<dbReference type="Gene3D" id="3.30.450.40">
    <property type="match status" value="1"/>
</dbReference>
<dbReference type="RefSeq" id="WP_190996670.1">
    <property type="nucleotide sequence ID" value="NZ_JACXSI010000003.1"/>
</dbReference>
<evidence type="ECO:0000259" key="2">
    <source>
        <dbReference type="Pfam" id="PF13556"/>
    </source>
</evidence>
<evidence type="ECO:0000313" key="5">
    <source>
        <dbReference type="Proteomes" id="UP000602076"/>
    </source>
</evidence>
<dbReference type="EMBL" id="JACXSI010000003">
    <property type="protein sequence ID" value="MBD3107122.1"/>
    <property type="molecule type" value="Genomic_DNA"/>
</dbReference>
<dbReference type="Proteomes" id="UP000602076">
    <property type="component" value="Unassembled WGS sequence"/>
</dbReference>
<dbReference type="InterPro" id="IPR051448">
    <property type="entry name" value="CdaR-like_regulators"/>
</dbReference>
<sequence>MENMHQIFAGLHGDLTEFVDRISSVLGCPVTLEDAHHQLLAYSIHDDLSDPVRISTIVTRRVPEKIINSLWKEGFMPALLQGNEPVIVPSLNDVEFGTRAAVSIKKNEEVLGFIWALQTRDTFTEEHLAFLKLAAREGKNQLLQAHLKKKRYLENHQEFLWQLLTGHFQSESKIAQSCLNLSLVLPTPYAVVVFHFPDDITQATEKSISYMLSTTQKIKAALYTLDRKRLIILIGAAVPDNFSKALTEFIQAFILQMKTRFEIDSIQGACGHIYETYIKARSSYDEALYTLSLQQAFPDSKHHLINYGTLGLYQYMKTLSNHPINNSAWQSLINYDQKNQTQLAATLEAYLKHDGNLYDVAEHLHVHVNTIHYRVKRISEIAQVNLKDPLIKTALLLELLIQQYKAFSSVD</sequence>
<comment type="similarity">
    <text evidence="1">Belongs to the CdaR family.</text>
</comment>
<feature type="domain" description="PucR C-terminal helix-turn-helix" evidence="2">
    <location>
        <begin position="343"/>
        <end position="400"/>
    </location>
</feature>
<protein>
    <submittedName>
        <fullName evidence="4">Helix-turn-helix domain-containing protein</fullName>
    </submittedName>
</protein>
<feature type="domain" description="CdaR GGDEF-like" evidence="3">
    <location>
        <begin position="170"/>
        <end position="292"/>
    </location>
</feature>
<proteinExistence type="inferred from homology"/>
<dbReference type="InterPro" id="IPR025736">
    <property type="entry name" value="PucR_C-HTH_dom"/>
</dbReference>
<dbReference type="PANTHER" id="PTHR33744:SF1">
    <property type="entry name" value="DNA-BINDING TRANSCRIPTIONAL ACTIVATOR ADER"/>
    <property type="match status" value="1"/>
</dbReference>
<dbReference type="PANTHER" id="PTHR33744">
    <property type="entry name" value="CARBOHYDRATE DIACID REGULATOR"/>
    <property type="match status" value="1"/>
</dbReference>
<comment type="caution">
    <text evidence="4">The sequence shown here is derived from an EMBL/GenBank/DDBJ whole genome shotgun (WGS) entry which is preliminary data.</text>
</comment>
<evidence type="ECO:0000256" key="1">
    <source>
        <dbReference type="ARBA" id="ARBA00006754"/>
    </source>
</evidence>
<organism evidence="4 5">
    <name type="scientific">Peribacillus faecalis</name>
    <dbReference type="NCBI Taxonomy" id="2772559"/>
    <lineage>
        <taxon>Bacteria</taxon>
        <taxon>Bacillati</taxon>
        <taxon>Bacillota</taxon>
        <taxon>Bacilli</taxon>
        <taxon>Bacillales</taxon>
        <taxon>Bacillaceae</taxon>
        <taxon>Peribacillus</taxon>
    </lineage>
</organism>
<dbReference type="InterPro" id="IPR042070">
    <property type="entry name" value="PucR_C-HTH_sf"/>
</dbReference>
<dbReference type="AlphaFoldDB" id="A0A927HA33"/>
<evidence type="ECO:0000313" key="4">
    <source>
        <dbReference type="EMBL" id="MBD3107122.1"/>
    </source>
</evidence>
<accession>A0A927HA33</accession>